<name>A0ABP7B2N5_9MICO</name>
<comment type="catalytic activity">
    <reaction evidence="8 9">
        <text>NAD(+) + (deoxyribonucleotide)n-3'-hydroxyl + 5'-phospho-(deoxyribonucleotide)m = (deoxyribonucleotide)n+m + AMP + beta-nicotinamide D-nucleotide.</text>
        <dbReference type="EC" id="6.5.1.2"/>
    </reaction>
</comment>
<feature type="binding site" evidence="9">
    <location>
        <position position="461"/>
    </location>
    <ligand>
        <name>Zn(2+)</name>
        <dbReference type="ChEBI" id="CHEBI:29105"/>
    </ligand>
</feature>
<feature type="binding site" evidence="9">
    <location>
        <position position="458"/>
    </location>
    <ligand>
        <name>Zn(2+)</name>
        <dbReference type="ChEBI" id="CHEBI:29105"/>
    </ligand>
</feature>
<dbReference type="InterPro" id="IPR013840">
    <property type="entry name" value="DNAligase_N"/>
</dbReference>
<evidence type="ECO:0000256" key="1">
    <source>
        <dbReference type="ARBA" id="ARBA00022598"/>
    </source>
</evidence>
<keyword evidence="3 9" id="KW-0479">Metal-binding</keyword>
<dbReference type="CDD" id="cd17748">
    <property type="entry name" value="BRCT_DNA_ligase_like"/>
    <property type="match status" value="1"/>
</dbReference>
<evidence type="ECO:0000256" key="8">
    <source>
        <dbReference type="ARBA" id="ARBA00034005"/>
    </source>
</evidence>
<keyword evidence="2 9" id="KW-0235">DNA replication</keyword>
<evidence type="ECO:0000256" key="9">
    <source>
        <dbReference type="HAMAP-Rule" id="MF_01588"/>
    </source>
</evidence>
<dbReference type="InterPro" id="IPR013839">
    <property type="entry name" value="DNAligase_adenylation"/>
</dbReference>
<keyword evidence="9" id="KW-0460">Magnesium</keyword>
<dbReference type="NCBIfam" id="NF005932">
    <property type="entry name" value="PRK07956.1"/>
    <property type="match status" value="1"/>
</dbReference>
<feature type="binding site" evidence="9">
    <location>
        <position position="477"/>
    </location>
    <ligand>
        <name>Zn(2+)</name>
        <dbReference type="ChEBI" id="CHEBI:29105"/>
    </ligand>
</feature>
<feature type="binding site" evidence="9">
    <location>
        <position position="183"/>
    </location>
    <ligand>
        <name>NAD(+)</name>
        <dbReference type="ChEBI" id="CHEBI:57540"/>
    </ligand>
</feature>
<feature type="binding site" evidence="9">
    <location>
        <begin position="44"/>
        <end position="48"/>
    </location>
    <ligand>
        <name>NAD(+)</name>
        <dbReference type="ChEBI" id="CHEBI:57540"/>
    </ligand>
</feature>
<feature type="active site" description="N6-AMP-lysine intermediate" evidence="9">
    <location>
        <position position="125"/>
    </location>
</feature>
<dbReference type="Gene3D" id="2.40.50.140">
    <property type="entry name" value="Nucleic acid-binding proteins"/>
    <property type="match status" value="1"/>
</dbReference>
<dbReference type="EC" id="6.5.1.2" evidence="9"/>
<evidence type="ECO:0000313" key="13">
    <source>
        <dbReference type="Proteomes" id="UP001410795"/>
    </source>
</evidence>
<feature type="domain" description="BRCT" evidence="11">
    <location>
        <begin position="703"/>
        <end position="769"/>
    </location>
</feature>
<dbReference type="SUPFAM" id="SSF50249">
    <property type="entry name" value="Nucleic acid-binding proteins"/>
    <property type="match status" value="1"/>
</dbReference>
<dbReference type="Pfam" id="PF01653">
    <property type="entry name" value="DNA_ligase_aden"/>
    <property type="match status" value="2"/>
</dbReference>
<evidence type="ECO:0000256" key="2">
    <source>
        <dbReference type="ARBA" id="ARBA00022705"/>
    </source>
</evidence>
<dbReference type="SMART" id="SM00292">
    <property type="entry name" value="BRCT"/>
    <property type="match status" value="1"/>
</dbReference>
<proteinExistence type="inferred from homology"/>
<dbReference type="Pfam" id="PF00533">
    <property type="entry name" value="BRCT"/>
    <property type="match status" value="1"/>
</dbReference>
<evidence type="ECO:0000256" key="7">
    <source>
        <dbReference type="ARBA" id="ARBA00023204"/>
    </source>
</evidence>
<dbReference type="Gene3D" id="3.40.50.10190">
    <property type="entry name" value="BRCT domain"/>
    <property type="match status" value="1"/>
</dbReference>
<feature type="binding site" evidence="9">
    <location>
        <position position="146"/>
    </location>
    <ligand>
        <name>NAD(+)</name>
        <dbReference type="ChEBI" id="CHEBI:57540"/>
    </ligand>
</feature>
<feature type="binding site" evidence="9">
    <location>
        <position position="483"/>
    </location>
    <ligand>
        <name>Zn(2+)</name>
        <dbReference type="ChEBI" id="CHEBI:29105"/>
    </ligand>
</feature>
<keyword evidence="4 9" id="KW-0227">DNA damage</keyword>
<dbReference type="SUPFAM" id="SSF52113">
    <property type="entry name" value="BRCT domain"/>
    <property type="match status" value="1"/>
</dbReference>
<feature type="binding site" evidence="9">
    <location>
        <position position="123"/>
    </location>
    <ligand>
        <name>NAD(+)</name>
        <dbReference type="ChEBI" id="CHEBI:57540"/>
    </ligand>
</feature>
<accession>A0ABP7B2N5</accession>
<evidence type="ECO:0000256" key="6">
    <source>
        <dbReference type="ARBA" id="ARBA00023027"/>
    </source>
</evidence>
<keyword evidence="5 9" id="KW-0862">Zinc</keyword>
<keyword evidence="9" id="KW-0464">Manganese</keyword>
<comment type="cofactor">
    <cofactor evidence="9">
        <name>Mg(2+)</name>
        <dbReference type="ChEBI" id="CHEBI:18420"/>
    </cofactor>
    <cofactor evidence="9">
        <name>Mn(2+)</name>
        <dbReference type="ChEBI" id="CHEBI:29035"/>
    </cofactor>
</comment>
<dbReference type="InterPro" id="IPR004150">
    <property type="entry name" value="NAD_DNA_ligase_OB"/>
</dbReference>
<comment type="similarity">
    <text evidence="9">Belongs to the NAD-dependent DNA ligase family. LigA subfamily.</text>
</comment>
<dbReference type="PANTHER" id="PTHR23389">
    <property type="entry name" value="CHROMOSOME TRANSMISSION FIDELITY FACTOR 18"/>
    <property type="match status" value="1"/>
</dbReference>
<dbReference type="SUPFAM" id="SSF56091">
    <property type="entry name" value="DNA ligase/mRNA capping enzyme, catalytic domain"/>
    <property type="match status" value="2"/>
</dbReference>
<dbReference type="Gene3D" id="3.30.470.30">
    <property type="entry name" value="DNA ligase/mRNA capping enzyme"/>
    <property type="match status" value="1"/>
</dbReference>
<dbReference type="Gene3D" id="1.10.287.610">
    <property type="entry name" value="Helix hairpin bin"/>
    <property type="match status" value="1"/>
</dbReference>
<feature type="region of interest" description="Disordered" evidence="10">
    <location>
        <begin position="553"/>
        <end position="586"/>
    </location>
</feature>
<evidence type="ECO:0000256" key="4">
    <source>
        <dbReference type="ARBA" id="ARBA00022763"/>
    </source>
</evidence>
<dbReference type="InterPro" id="IPR036420">
    <property type="entry name" value="BRCT_dom_sf"/>
</dbReference>
<dbReference type="RefSeq" id="WP_221856714.1">
    <property type="nucleotide sequence ID" value="NZ_BAAAYV010000002.1"/>
</dbReference>
<dbReference type="Pfam" id="PF12826">
    <property type="entry name" value="HHH_2"/>
    <property type="match status" value="1"/>
</dbReference>
<dbReference type="InterPro" id="IPR041663">
    <property type="entry name" value="DisA/LigA_HHH"/>
</dbReference>
<dbReference type="Pfam" id="PF03120">
    <property type="entry name" value="OB_DNA_ligase"/>
    <property type="match status" value="1"/>
</dbReference>
<evidence type="ECO:0000259" key="11">
    <source>
        <dbReference type="PROSITE" id="PS50172"/>
    </source>
</evidence>
<keyword evidence="1 9" id="KW-0436">Ligase</keyword>
<evidence type="ECO:0000313" key="12">
    <source>
        <dbReference type="EMBL" id="GAA3647327.1"/>
    </source>
</evidence>
<organism evidence="12 13">
    <name type="scientific">Microbacterium marinilacus</name>
    <dbReference type="NCBI Taxonomy" id="415209"/>
    <lineage>
        <taxon>Bacteria</taxon>
        <taxon>Bacillati</taxon>
        <taxon>Actinomycetota</taxon>
        <taxon>Actinomycetes</taxon>
        <taxon>Micrococcales</taxon>
        <taxon>Microbacteriaceae</taxon>
        <taxon>Microbacterium</taxon>
    </lineage>
</organism>
<dbReference type="Gene3D" id="1.10.150.20">
    <property type="entry name" value="5' to 3' exonuclease, C-terminal subdomain"/>
    <property type="match status" value="2"/>
</dbReference>
<dbReference type="CDD" id="cd00114">
    <property type="entry name" value="LIGANc"/>
    <property type="match status" value="1"/>
</dbReference>
<reference evidence="13" key="1">
    <citation type="journal article" date="2019" name="Int. J. Syst. Evol. Microbiol.">
        <title>The Global Catalogue of Microorganisms (GCM) 10K type strain sequencing project: providing services to taxonomists for standard genome sequencing and annotation.</title>
        <authorList>
            <consortium name="The Broad Institute Genomics Platform"/>
            <consortium name="The Broad Institute Genome Sequencing Center for Infectious Disease"/>
            <person name="Wu L."/>
            <person name="Ma J."/>
        </authorList>
    </citation>
    <scope>NUCLEOTIDE SEQUENCE [LARGE SCALE GENOMIC DNA]</scope>
    <source>
        <strain evidence="13">JCM 16546</strain>
    </source>
</reference>
<feature type="binding site" evidence="9">
    <location>
        <begin position="93"/>
        <end position="94"/>
    </location>
    <ligand>
        <name>NAD(+)</name>
        <dbReference type="ChEBI" id="CHEBI:57540"/>
    </ligand>
</feature>
<dbReference type="SUPFAM" id="SSF47781">
    <property type="entry name" value="RuvA domain 2-like"/>
    <property type="match status" value="1"/>
</dbReference>
<feature type="compositionally biased region" description="Basic residues" evidence="10">
    <location>
        <begin position="561"/>
        <end position="573"/>
    </location>
</feature>
<comment type="caution">
    <text evidence="12">The sequence shown here is derived from an EMBL/GenBank/DDBJ whole genome shotgun (WGS) entry which is preliminary data.</text>
</comment>
<evidence type="ECO:0000256" key="3">
    <source>
        <dbReference type="ARBA" id="ARBA00022723"/>
    </source>
</evidence>
<dbReference type="PROSITE" id="PS50172">
    <property type="entry name" value="BRCT"/>
    <property type="match status" value="1"/>
</dbReference>
<keyword evidence="6 9" id="KW-0520">NAD</keyword>
<feature type="binding site" evidence="9">
    <location>
        <position position="340"/>
    </location>
    <ligand>
        <name>NAD(+)</name>
        <dbReference type="ChEBI" id="CHEBI:57540"/>
    </ligand>
</feature>
<evidence type="ECO:0000256" key="5">
    <source>
        <dbReference type="ARBA" id="ARBA00022833"/>
    </source>
</evidence>
<evidence type="ECO:0000256" key="10">
    <source>
        <dbReference type="SAM" id="MobiDB-lite"/>
    </source>
</evidence>
<keyword evidence="7 9" id="KW-0234">DNA repair</keyword>
<gene>
    <name evidence="9" type="primary">ligA</name>
    <name evidence="12" type="ORF">GCM10022202_03390</name>
</gene>
<dbReference type="InterPro" id="IPR004149">
    <property type="entry name" value="Znf_DNAligase_C4"/>
</dbReference>
<dbReference type="InterPro" id="IPR010994">
    <property type="entry name" value="RuvA_2-like"/>
</dbReference>
<comment type="function">
    <text evidence="9">DNA ligase that catalyzes the formation of phosphodiester linkages between 5'-phosphoryl and 3'-hydroxyl groups in double-stranded DNA using NAD as a coenzyme and as the energy source for the reaction. It is essential for DNA replication and repair of damaged DNA.</text>
</comment>
<sequence length="796" mass="85706">MADRVKDLPDLTLDEARAEADELTERILEAKDAYYGRDTSLVDDATYDGWLRRLEAIERAHPELAGQDSPTRMVGAAETTALATIEHAERMLSLDNVFSVDELREWSLKTQDAAGREVAWLTELKIDGLAISLRYEHGALTSAATRGDGRVGEIVTDNALRLADIPERLSGEGHPAIVEVRGEVFIPVAAFERLNALQAELRDRAVAEARERAEGRKAGRDFDEERAQTAAARRFPAFANPRNAASGGLRQQLEKKSGLELESALARIGSLRLYVHGIGAWPDPPVSAQSEVYSLLSQWGLPTSPHNKVCRGIDEVVSFVEHFGENRHSVEHELDGIVIKVDELALHDELGATSRAPRWAIAYKYPPEEVHTRLLDIVVSVGRTGRATPFAIMEPAHVAGSVVRQATLHNQDVVKAKGVLIGDVVVLRKAGDVIPEVLGPVVDRRDGSERAFVMPDDCPECGTPLRPMKEGDIDLRCPNPKDCPAQVRGRVEHVGSRGALDIEALGEVTAAALTQPSSPAEPPLRTEAGLFDLSLERLFPIDVVVRDAETGLPREDASGKAKSRSPFRRKRRLSGKDADPAFDPDGPFDGDASHIVSSQAVKLLDELEKAKTKELWRVLVSLNIRHVGPVAARALAAYFGSLDAIRSATRDELAAVEGVGGIIADSLLDWFEADWHREIVEQWGAAGVRFDTPGHPGPGAAVGEDGVLAGLTVVATGSLEGYTREEAQEAIVQAGGKAASSVSKKTDFVAAGPGAGSKLAKAEQLGVRILDAAQFHLLVTEGPAGLPAPEDEPAAE</sequence>
<feature type="binding site" evidence="9">
    <location>
        <position position="364"/>
    </location>
    <ligand>
        <name>NAD(+)</name>
        <dbReference type="ChEBI" id="CHEBI:57540"/>
    </ligand>
</feature>
<keyword evidence="13" id="KW-1185">Reference proteome</keyword>
<dbReference type="Proteomes" id="UP001410795">
    <property type="component" value="Unassembled WGS sequence"/>
</dbReference>
<dbReference type="EMBL" id="BAAAYV010000002">
    <property type="protein sequence ID" value="GAA3647327.1"/>
    <property type="molecule type" value="Genomic_DNA"/>
</dbReference>
<dbReference type="PANTHER" id="PTHR23389:SF9">
    <property type="entry name" value="DNA LIGASE"/>
    <property type="match status" value="1"/>
</dbReference>
<dbReference type="InterPro" id="IPR001357">
    <property type="entry name" value="BRCT_dom"/>
</dbReference>
<dbReference type="Pfam" id="PF03119">
    <property type="entry name" value="DNA_ligase_ZBD"/>
    <property type="match status" value="1"/>
</dbReference>
<dbReference type="PIRSF" id="PIRSF001604">
    <property type="entry name" value="LigA"/>
    <property type="match status" value="1"/>
</dbReference>
<dbReference type="InterPro" id="IPR012340">
    <property type="entry name" value="NA-bd_OB-fold"/>
</dbReference>
<dbReference type="InterPro" id="IPR001679">
    <property type="entry name" value="DNA_ligase"/>
</dbReference>
<dbReference type="HAMAP" id="MF_01588">
    <property type="entry name" value="DNA_ligase_A"/>
    <property type="match status" value="1"/>
</dbReference>
<dbReference type="Gene3D" id="6.20.10.30">
    <property type="match status" value="1"/>
</dbReference>
<protein>
    <recommendedName>
        <fullName evidence="9">DNA ligase</fullName>
        <ecNumber evidence="9">6.5.1.2</ecNumber>
    </recommendedName>
    <alternativeName>
        <fullName evidence="9">Polydeoxyribonucleotide synthase [NAD(+)]</fullName>
    </alternativeName>
</protein>
<dbReference type="SMART" id="SM00532">
    <property type="entry name" value="LIGANc"/>
    <property type="match status" value="1"/>
</dbReference>